<protein>
    <submittedName>
        <fullName evidence="1">Uncharacterized protein</fullName>
    </submittedName>
</protein>
<comment type="caution">
    <text evidence="1">The sequence shown here is derived from an EMBL/GenBank/DDBJ whole genome shotgun (WGS) entry which is preliminary data.</text>
</comment>
<name>M3HEY4_LEPIR</name>
<reference evidence="1 2" key="1">
    <citation type="submission" date="2013-02" db="EMBL/GenBank/DDBJ databases">
        <authorList>
            <person name="Harkins D.M."/>
            <person name="Durkin A.S."/>
            <person name="Brinkac L.M."/>
            <person name="Haft D.H."/>
            <person name="Selengut J.D."/>
            <person name="Sanka R."/>
            <person name="DePew J."/>
            <person name="Purushe J."/>
            <person name="Tulsiani S.M."/>
            <person name="Graham G.C."/>
            <person name="Burns M.-A."/>
            <person name="Dohnt M.F."/>
            <person name="Smythe L.D."/>
            <person name="McKay D.B."/>
            <person name="Craig S.B."/>
            <person name="Vinetz J.M."/>
            <person name="Sutton G.G."/>
            <person name="Nierman W.C."/>
            <person name="Fouts D.E."/>
        </authorList>
    </citation>
    <scope>NUCLEOTIDE SEQUENCE [LARGE SCALE GENOMIC DNA]</scope>
    <source>
        <strain evidence="1 2">LT2186</strain>
    </source>
</reference>
<evidence type="ECO:0000313" key="2">
    <source>
        <dbReference type="Proteomes" id="UP000011776"/>
    </source>
</evidence>
<accession>M3HEY4</accession>
<sequence>MSTAFDILKKGWFKSKNSISQGFNITEKEFQGILGEEFKTISERLEKNPKGKK</sequence>
<gene>
    <name evidence="1" type="ORF">LEP1GSC151_0370</name>
</gene>
<dbReference type="AlphaFoldDB" id="M3HEY4"/>
<organism evidence="1 2">
    <name type="scientific">Leptospira interrogans serovar Grippotyphosa str. LT2186</name>
    <dbReference type="NCBI Taxonomy" id="1001599"/>
    <lineage>
        <taxon>Bacteria</taxon>
        <taxon>Pseudomonadati</taxon>
        <taxon>Spirochaetota</taxon>
        <taxon>Spirochaetia</taxon>
        <taxon>Leptospirales</taxon>
        <taxon>Leptospiraceae</taxon>
        <taxon>Leptospira</taxon>
    </lineage>
</organism>
<dbReference type="BioCyc" id="LINT1001599:G11K9-5463-MONOMER"/>
<evidence type="ECO:0000313" key="1">
    <source>
        <dbReference type="EMBL" id="EMG11170.1"/>
    </source>
</evidence>
<dbReference type="Proteomes" id="UP000011776">
    <property type="component" value="Unassembled WGS sequence"/>
</dbReference>
<dbReference type="EMBL" id="AFME02000189">
    <property type="protein sequence ID" value="EMG11170.1"/>
    <property type="molecule type" value="Genomic_DNA"/>
</dbReference>
<proteinExistence type="predicted"/>